<dbReference type="Gene3D" id="3.20.20.100">
    <property type="entry name" value="NADP-dependent oxidoreductase domain"/>
    <property type="match status" value="1"/>
</dbReference>
<evidence type="ECO:0000313" key="3">
    <source>
        <dbReference type="Proteomes" id="UP001214201"/>
    </source>
</evidence>
<organism evidence="2 3">
    <name type="scientific">Xanthomonas cucurbitae</name>
    <dbReference type="NCBI Taxonomy" id="56453"/>
    <lineage>
        <taxon>Bacteria</taxon>
        <taxon>Pseudomonadati</taxon>
        <taxon>Pseudomonadota</taxon>
        <taxon>Gammaproteobacteria</taxon>
        <taxon>Lysobacterales</taxon>
        <taxon>Lysobacteraceae</taxon>
        <taxon>Xanthomonas</taxon>
    </lineage>
</organism>
<dbReference type="InterPro" id="IPR050523">
    <property type="entry name" value="AKR_Detox_Biosynth"/>
</dbReference>
<accession>A0ABY7YE80</accession>
<dbReference type="Proteomes" id="UP001214201">
    <property type="component" value="Chromosome"/>
</dbReference>
<reference evidence="2 3" key="1">
    <citation type="submission" date="2021-08" db="EMBL/GenBank/DDBJ databases">
        <title>Genome sequences of Xanthomonas cucurbitae isolates from 5 Midwestern US states.</title>
        <authorList>
            <person name="Hind S.R."/>
        </authorList>
    </citation>
    <scope>NUCLEOTIDE SEQUENCE [LARGE SCALE GENOMIC DNA]</scope>
    <source>
        <strain evidence="2 3">OH_261</strain>
    </source>
</reference>
<protein>
    <submittedName>
        <fullName evidence="2">Aldo/keto reductase</fullName>
    </submittedName>
</protein>
<feature type="domain" description="NADP-dependent oxidoreductase" evidence="1">
    <location>
        <begin position="29"/>
        <end position="330"/>
    </location>
</feature>
<dbReference type="SUPFAM" id="SSF51430">
    <property type="entry name" value="NAD(P)-linked oxidoreductase"/>
    <property type="match status" value="1"/>
</dbReference>
<evidence type="ECO:0000259" key="1">
    <source>
        <dbReference type="Pfam" id="PF00248"/>
    </source>
</evidence>
<dbReference type="InterPro" id="IPR023210">
    <property type="entry name" value="NADP_OxRdtase_dom"/>
</dbReference>
<dbReference type="RefSeq" id="WP_208800454.1">
    <property type="nucleotide sequence ID" value="NZ_JBPKCL010000015.1"/>
</dbReference>
<gene>
    <name evidence="2" type="ORF">K6978_03100</name>
</gene>
<dbReference type="InterPro" id="IPR036812">
    <property type="entry name" value="NAD(P)_OxRdtase_dom_sf"/>
</dbReference>
<proteinExistence type="predicted"/>
<keyword evidence="3" id="KW-1185">Reference proteome</keyword>
<name>A0ABY7YE80_9XANT</name>
<sequence length="360" mass="38506">MSSWRHSPTTGDTEMRYNRLGTTGLFVSELSLGSMTFGIPEAKYAAAGGLDQAQVDALVRRAYDAGINLIDTANVYSNGQSEAMIGRALQRHGIARHEVVLATKAAHATGAGPNDAGTSRHHLMHQVKQSLKRLGTDHIDLYQLHGWDPATPIEETLRALDDLVRQGHVRYVGVSNWAAWQAARALGIAERLNLTRPQVYQGYYSLAGRDAERELVPLLAAEQMALLVFSPLAGGYLTGKYRQGQQAGRRATVPFPPVDEARGEGLLAVMDEVASTHGSTLEAVALAWLRQQPVVTSIVLGVTSVQQLDANLLASDVTLSADALAALDQASALPPEYPGWMIANGSAARDALLATGMLPG</sequence>
<evidence type="ECO:0000313" key="2">
    <source>
        <dbReference type="EMBL" id="WDM72199.1"/>
    </source>
</evidence>
<dbReference type="Pfam" id="PF00248">
    <property type="entry name" value="Aldo_ket_red"/>
    <property type="match status" value="1"/>
</dbReference>
<dbReference type="PANTHER" id="PTHR43364">
    <property type="entry name" value="NADH-SPECIFIC METHYLGLYOXAL REDUCTASE-RELATED"/>
    <property type="match status" value="1"/>
</dbReference>
<dbReference type="PANTHER" id="PTHR43364:SF18">
    <property type="entry name" value="OXIDOREDUCTASE"/>
    <property type="match status" value="1"/>
</dbReference>
<dbReference type="EMBL" id="CP082214">
    <property type="protein sequence ID" value="WDM72199.1"/>
    <property type="molecule type" value="Genomic_DNA"/>
</dbReference>
<dbReference type="CDD" id="cd19091">
    <property type="entry name" value="AKR_PsAKR"/>
    <property type="match status" value="1"/>
</dbReference>